<evidence type="ECO:0000256" key="9">
    <source>
        <dbReference type="ARBA" id="ARBA00022989"/>
    </source>
</evidence>
<accession>A0A0A9Z7B4</accession>
<comment type="similarity">
    <text evidence="2">Belongs to the complex I NDUFB4 subunit family.</text>
</comment>
<evidence type="ECO:0000256" key="10">
    <source>
        <dbReference type="ARBA" id="ARBA00023128"/>
    </source>
</evidence>
<evidence type="ECO:0000256" key="1">
    <source>
        <dbReference type="ARBA" id="ARBA00004434"/>
    </source>
</evidence>
<dbReference type="AlphaFoldDB" id="A0A0A9Z7B4"/>
<protein>
    <recommendedName>
        <fullName evidence="3">NADH dehydrogenase [ubiquinone] 1 beta subcomplex subunit 4</fullName>
    </recommendedName>
    <alternativeName>
        <fullName evidence="12">Complex I-B15</fullName>
    </alternativeName>
    <alternativeName>
        <fullName evidence="13">NADH-ubiquinone oxidoreductase B15 subunit</fullName>
    </alternativeName>
</protein>
<evidence type="ECO:0000256" key="13">
    <source>
        <dbReference type="ARBA" id="ARBA00030987"/>
    </source>
</evidence>
<dbReference type="EMBL" id="GBHO01003798">
    <property type="protein sequence ID" value="JAG39806.1"/>
    <property type="molecule type" value="Transcribed_RNA"/>
</dbReference>
<proteinExistence type="inferred from homology"/>
<keyword evidence="6 14" id="KW-0812">Transmembrane</keyword>
<sequence>LFNFHSQLQFSVFRVSSSENINFFLPYSPDHRYSTMADLARLVAEKNKQRAALKKEYFKLLTNPNAEGGHVFDPAVQRHGSMRVTRINHFRETPKNLLTLCLFVVLPLAGTVYLIKTSRDEKEAAIRSGTVAYKDRLFKLQ</sequence>
<evidence type="ECO:0000313" key="15">
    <source>
        <dbReference type="EMBL" id="JAG39806.1"/>
    </source>
</evidence>
<evidence type="ECO:0000256" key="12">
    <source>
        <dbReference type="ARBA" id="ARBA00030212"/>
    </source>
</evidence>
<dbReference type="Pfam" id="PF07225">
    <property type="entry name" value="NDUF_B4"/>
    <property type="match status" value="1"/>
</dbReference>
<evidence type="ECO:0000256" key="14">
    <source>
        <dbReference type="SAM" id="Phobius"/>
    </source>
</evidence>
<keyword evidence="4" id="KW-0813">Transport</keyword>
<evidence type="ECO:0000256" key="3">
    <source>
        <dbReference type="ARBA" id="ARBA00018681"/>
    </source>
</evidence>
<organism evidence="15">
    <name type="scientific">Lygus hesperus</name>
    <name type="common">Western plant bug</name>
    <dbReference type="NCBI Taxonomy" id="30085"/>
    <lineage>
        <taxon>Eukaryota</taxon>
        <taxon>Metazoa</taxon>
        <taxon>Ecdysozoa</taxon>
        <taxon>Arthropoda</taxon>
        <taxon>Hexapoda</taxon>
        <taxon>Insecta</taxon>
        <taxon>Pterygota</taxon>
        <taxon>Neoptera</taxon>
        <taxon>Paraneoptera</taxon>
        <taxon>Hemiptera</taxon>
        <taxon>Heteroptera</taxon>
        <taxon>Panheteroptera</taxon>
        <taxon>Cimicomorpha</taxon>
        <taxon>Miridae</taxon>
        <taxon>Mirini</taxon>
        <taxon>Lygus</taxon>
    </lineage>
</organism>
<keyword evidence="9 14" id="KW-1133">Transmembrane helix</keyword>
<reference evidence="15" key="2">
    <citation type="submission" date="2014-07" db="EMBL/GenBank/DDBJ databases">
        <authorList>
            <person name="Hull J."/>
        </authorList>
    </citation>
    <scope>NUCLEOTIDE SEQUENCE</scope>
</reference>
<dbReference type="PANTHER" id="PTHR15469">
    <property type="entry name" value="NADH-UBIQUINONE OXIDOREDUCTASE B15 SUBUNIT"/>
    <property type="match status" value="1"/>
</dbReference>
<keyword evidence="10" id="KW-0496">Mitochondrion</keyword>
<dbReference type="PANTHER" id="PTHR15469:SF0">
    <property type="entry name" value="NADH DEHYDROGENASE [UBIQUINONE] 1 BETA SUBCOMPLEX SUBUNIT 4"/>
    <property type="match status" value="1"/>
</dbReference>
<evidence type="ECO:0000256" key="5">
    <source>
        <dbReference type="ARBA" id="ARBA00022660"/>
    </source>
</evidence>
<keyword evidence="5" id="KW-0679">Respiratory chain</keyword>
<evidence type="ECO:0000256" key="8">
    <source>
        <dbReference type="ARBA" id="ARBA00022982"/>
    </source>
</evidence>
<gene>
    <name evidence="15" type="primary">NDUFB4</name>
    <name evidence="15" type="ORF">CM83_29941</name>
</gene>
<keyword evidence="15" id="KW-0830">Ubiquinone</keyword>
<evidence type="ECO:0000256" key="7">
    <source>
        <dbReference type="ARBA" id="ARBA00022792"/>
    </source>
</evidence>
<name>A0A0A9Z7B4_LYGHE</name>
<evidence type="ECO:0000256" key="2">
    <source>
        <dbReference type="ARBA" id="ARBA00007260"/>
    </source>
</evidence>
<keyword evidence="8" id="KW-0249">Electron transport</keyword>
<comment type="subcellular location">
    <subcellularLocation>
        <location evidence="1">Mitochondrion inner membrane</location>
        <topology evidence="1">Single-pass membrane protein</topology>
    </subcellularLocation>
</comment>
<evidence type="ECO:0000256" key="11">
    <source>
        <dbReference type="ARBA" id="ARBA00023136"/>
    </source>
</evidence>
<evidence type="ECO:0000256" key="6">
    <source>
        <dbReference type="ARBA" id="ARBA00022692"/>
    </source>
</evidence>
<keyword evidence="7" id="KW-0999">Mitochondrion inner membrane</keyword>
<dbReference type="InterPro" id="IPR009866">
    <property type="entry name" value="NADH_UbQ_OxRdtase_NDUFB4_su"/>
</dbReference>
<feature type="transmembrane region" description="Helical" evidence="14">
    <location>
        <begin position="97"/>
        <end position="115"/>
    </location>
</feature>
<feature type="non-terminal residue" evidence="15">
    <location>
        <position position="1"/>
    </location>
</feature>
<dbReference type="GO" id="GO:0005743">
    <property type="term" value="C:mitochondrial inner membrane"/>
    <property type="evidence" value="ECO:0007669"/>
    <property type="project" value="UniProtKB-SubCell"/>
</dbReference>
<reference evidence="15" key="1">
    <citation type="journal article" date="2014" name="PLoS ONE">
        <title>Transcriptome-Based Identification of ABC Transporters in the Western Tarnished Plant Bug Lygus hesperus.</title>
        <authorList>
            <person name="Hull J.J."/>
            <person name="Chaney K."/>
            <person name="Geib S.M."/>
            <person name="Fabrick J.A."/>
            <person name="Brent C.S."/>
            <person name="Walsh D."/>
            <person name="Lavine L.C."/>
        </authorList>
    </citation>
    <scope>NUCLEOTIDE SEQUENCE</scope>
</reference>
<keyword evidence="11 14" id="KW-0472">Membrane</keyword>
<evidence type="ECO:0000256" key="4">
    <source>
        <dbReference type="ARBA" id="ARBA00022448"/>
    </source>
</evidence>